<sequence length="216" mass="24752">MKRNTIPSNRLDIQTPILPSIHLPDPEGPVPPDIRLILTNRHTTSHTPPTRLVLITPASPRPVRRATEILAHYFKREFYYDFAGYTADEQPHPNDRVFLLTQHQIGIGEAAVGVIVFRWHTPAMQLQERYLAWLWIHPYLRGKGLLSSYWPGFLRAYGTFLIEPPLSPTMKHFLRTHAPLTLQRLQPYLPSGNQPQHDPEDNPSSPLSENKTVPIS</sequence>
<evidence type="ECO:0008006" key="4">
    <source>
        <dbReference type="Google" id="ProtNLM"/>
    </source>
</evidence>
<protein>
    <recommendedName>
        <fullName evidence="4">N-acetyltransferase domain-containing protein</fullName>
    </recommendedName>
</protein>
<comment type="caution">
    <text evidence="2">The sequence shown here is derived from an EMBL/GenBank/DDBJ whole genome shotgun (WGS) entry which is preliminary data.</text>
</comment>
<feature type="region of interest" description="Disordered" evidence="1">
    <location>
        <begin position="186"/>
        <end position="216"/>
    </location>
</feature>
<dbReference type="RefSeq" id="WP_338250710.1">
    <property type="nucleotide sequence ID" value="NZ_BSRI01000001.1"/>
</dbReference>
<dbReference type="SUPFAM" id="SSF55729">
    <property type="entry name" value="Acyl-CoA N-acyltransferases (Nat)"/>
    <property type="match status" value="1"/>
</dbReference>
<evidence type="ECO:0000313" key="2">
    <source>
        <dbReference type="EMBL" id="GLV55919.1"/>
    </source>
</evidence>
<dbReference type="Proteomes" id="UP001344906">
    <property type="component" value="Unassembled WGS sequence"/>
</dbReference>
<evidence type="ECO:0000256" key="1">
    <source>
        <dbReference type="SAM" id="MobiDB-lite"/>
    </source>
</evidence>
<organism evidence="2 3">
    <name type="scientific">Dictyobacter halimunensis</name>
    <dbReference type="NCBI Taxonomy" id="3026934"/>
    <lineage>
        <taxon>Bacteria</taxon>
        <taxon>Bacillati</taxon>
        <taxon>Chloroflexota</taxon>
        <taxon>Ktedonobacteria</taxon>
        <taxon>Ktedonobacterales</taxon>
        <taxon>Dictyobacteraceae</taxon>
        <taxon>Dictyobacter</taxon>
    </lineage>
</organism>
<dbReference type="EMBL" id="BSRI01000001">
    <property type="protein sequence ID" value="GLV55919.1"/>
    <property type="molecule type" value="Genomic_DNA"/>
</dbReference>
<feature type="compositionally biased region" description="Polar residues" evidence="1">
    <location>
        <begin position="191"/>
        <end position="216"/>
    </location>
</feature>
<gene>
    <name evidence="2" type="ORF">KDH_27630</name>
</gene>
<reference evidence="2 3" key="1">
    <citation type="submission" date="2023-02" db="EMBL/GenBank/DDBJ databases">
        <title>Dictyobacter halimunensis sp. nov., a new member of the class Ktedonobacteria from forest soil in a geothermal area.</title>
        <authorList>
            <person name="Rachmania M.K."/>
            <person name="Ningsih F."/>
            <person name="Sakai Y."/>
            <person name="Yabe S."/>
            <person name="Yokota A."/>
            <person name="Sjamsuridzal W."/>
        </authorList>
    </citation>
    <scope>NUCLEOTIDE SEQUENCE [LARGE SCALE GENOMIC DNA]</scope>
    <source>
        <strain evidence="2 3">S3.2.2.5</strain>
    </source>
</reference>
<dbReference type="InterPro" id="IPR016181">
    <property type="entry name" value="Acyl_CoA_acyltransferase"/>
</dbReference>
<proteinExistence type="predicted"/>
<name>A0ABQ6FNW9_9CHLR</name>
<accession>A0ABQ6FNW9</accession>
<keyword evidence="3" id="KW-1185">Reference proteome</keyword>
<evidence type="ECO:0000313" key="3">
    <source>
        <dbReference type="Proteomes" id="UP001344906"/>
    </source>
</evidence>